<proteinExistence type="predicted"/>
<reference evidence="3" key="1">
    <citation type="journal article" date="2019" name="Int. J. Syst. Evol. Microbiol.">
        <title>The Global Catalogue of Microorganisms (GCM) 10K type strain sequencing project: providing services to taxonomists for standard genome sequencing and annotation.</title>
        <authorList>
            <consortium name="The Broad Institute Genomics Platform"/>
            <consortium name="The Broad Institute Genome Sequencing Center for Infectious Disease"/>
            <person name="Wu L."/>
            <person name="Ma J."/>
        </authorList>
    </citation>
    <scope>NUCLEOTIDE SEQUENCE [LARGE SCALE GENOMIC DNA]</scope>
    <source>
        <strain evidence="3">ICMP 6774ER</strain>
    </source>
</reference>
<keyword evidence="1" id="KW-1133">Transmembrane helix</keyword>
<sequence length="382" mass="41961">MGPASLLRAFFVVHWALPSAAAVVSGLSFGHHPLLVAGVALACVALRPIHMGPILRTVIVVSVLSPLWSASLELYEWMVTKVIEGWEFIGTFPSIFLRVPGRLLYIVLFLVVATVAGFLQVVLILGPLFALIELESRGRQYSRDRRAGRVMALLEDPAGGPPPRFSLYLRPFATTGHLASNAVGVQASATEQPGNIQTDFEAILAAAFPAHLPLIALGRPGTLLPTRPEGVNTWPINRTWDIPGTGKVACTEDDWQDKVKLLARQAELIVIVPLAFAGTVWEIRWLHENRLLDKCVFVMPATMEGARDYSGAWKQATRVLRSLGVRPPAYQESGRLLMVAKGQDVMRSLPSFVHAPLPRATALLLQFAFLRRRRRELAGGRR</sequence>
<organism evidence="2 3">
    <name type="scientific">Nonomuraea mangrovi</name>
    <dbReference type="NCBI Taxonomy" id="2316207"/>
    <lineage>
        <taxon>Bacteria</taxon>
        <taxon>Bacillati</taxon>
        <taxon>Actinomycetota</taxon>
        <taxon>Actinomycetes</taxon>
        <taxon>Streptosporangiales</taxon>
        <taxon>Streptosporangiaceae</taxon>
        <taxon>Nonomuraea</taxon>
    </lineage>
</organism>
<protein>
    <submittedName>
        <fullName evidence="2">Uncharacterized protein</fullName>
    </submittedName>
</protein>
<keyword evidence="1" id="KW-0472">Membrane</keyword>
<feature type="transmembrane region" description="Helical" evidence="1">
    <location>
        <begin position="103"/>
        <end position="132"/>
    </location>
</feature>
<keyword evidence="1" id="KW-0812">Transmembrane</keyword>
<dbReference type="RefSeq" id="WP_379580569.1">
    <property type="nucleotide sequence ID" value="NZ_JBHUFV010000068.1"/>
</dbReference>
<name>A0ABW4TBX7_9ACTN</name>
<evidence type="ECO:0000313" key="3">
    <source>
        <dbReference type="Proteomes" id="UP001597368"/>
    </source>
</evidence>
<evidence type="ECO:0000313" key="2">
    <source>
        <dbReference type="EMBL" id="MFD1938502.1"/>
    </source>
</evidence>
<comment type="caution">
    <text evidence="2">The sequence shown here is derived from an EMBL/GenBank/DDBJ whole genome shotgun (WGS) entry which is preliminary data.</text>
</comment>
<dbReference type="EMBL" id="JBHUFV010000068">
    <property type="protein sequence ID" value="MFD1938502.1"/>
    <property type="molecule type" value="Genomic_DNA"/>
</dbReference>
<accession>A0ABW4TBX7</accession>
<keyword evidence="3" id="KW-1185">Reference proteome</keyword>
<evidence type="ECO:0000256" key="1">
    <source>
        <dbReference type="SAM" id="Phobius"/>
    </source>
</evidence>
<gene>
    <name evidence="2" type="ORF">ACFSKW_44215</name>
</gene>
<dbReference type="Proteomes" id="UP001597368">
    <property type="component" value="Unassembled WGS sequence"/>
</dbReference>